<evidence type="ECO:0000313" key="2">
    <source>
        <dbReference type="Proteomes" id="UP000053711"/>
    </source>
</evidence>
<gene>
    <name evidence="1" type="ORF">H640_00593</name>
</gene>
<comment type="caution">
    <text evidence="1">The sequence shown here is derived from an EMBL/GenBank/DDBJ whole genome shotgun (WGS) entry which is preliminary data.</text>
</comment>
<accession>A0ACB4UQY2</accession>
<dbReference type="Proteomes" id="UP000053711">
    <property type="component" value="Unassembled WGS sequence"/>
</dbReference>
<dbReference type="EMBL" id="AOST01000006">
    <property type="protein sequence ID" value="ERF67906.1"/>
    <property type="molecule type" value="Genomic_DNA"/>
</dbReference>
<sequence length="272" mass="29834">MDGDHHPPVRDIRCRTVCTLVWETCRNVATAGTFVCETGLVHTTRATLDKHHADVASMFDGVARRYDLMNTLMTLGAVDQWRQYVVDAVEPGPGQKILDLAAGTGTSSATFAACGAEVYPTDISLGMLEVGHQRQPDLHFVAGDATALPYADDTFDAVTISYGLRNVEDTEGALREMLRVTRPGGRLVVCEFSTPTAKVFRHLYRDYLLAAIPALARLASSNRDAYDYLAESILAWPDQQHLADLMAQCGWRAVSWRNVAGGVLALHRAWKA</sequence>
<proteinExistence type="predicted"/>
<keyword evidence="2" id="KW-1185">Reference proteome</keyword>
<name>A0ACB4UQY2_9ACTN</name>
<keyword evidence="1" id="KW-0489">Methyltransferase</keyword>
<keyword evidence="1" id="KW-0830">Ubiquinone</keyword>
<keyword evidence="1" id="KW-0808">Transferase</keyword>
<evidence type="ECO:0000313" key="1">
    <source>
        <dbReference type="EMBL" id="ERF67906.1"/>
    </source>
</evidence>
<protein>
    <submittedName>
        <fullName evidence="1">Ubiquinone/menaquinone biosynthesis methyltransferase UbiE</fullName>
    </submittedName>
</protein>
<reference evidence="1 2" key="1">
    <citation type="journal article" date="2013" name="BMC Genomics">
        <title>Comparative genomics reveals distinct host-interacting traits of three major human-associated propionibacteria.</title>
        <authorList>
            <person name="Mak T.N."/>
            <person name="Schmid M."/>
            <person name="Brzuszkiewicz E."/>
            <person name="Zeng G."/>
            <person name="Meyer R."/>
            <person name="Sfanos K.S."/>
            <person name="Brinkmann V."/>
            <person name="Meyer T.F."/>
            <person name="Bruggemann H."/>
        </authorList>
    </citation>
    <scope>NUCLEOTIDE SEQUENCE [LARGE SCALE GENOMIC DNA]</scope>
    <source>
        <strain evidence="1 2">TM11</strain>
    </source>
</reference>
<organism evidence="1 2">
    <name type="scientific">Cutibacterium granulosum TM11</name>
    <dbReference type="NCBI Taxonomy" id="1292373"/>
    <lineage>
        <taxon>Bacteria</taxon>
        <taxon>Bacillati</taxon>
        <taxon>Actinomycetota</taxon>
        <taxon>Actinomycetes</taxon>
        <taxon>Propionibacteriales</taxon>
        <taxon>Propionibacteriaceae</taxon>
        <taxon>Cutibacterium</taxon>
    </lineage>
</organism>